<organism evidence="1 2">
    <name type="scientific">Rhodopirellula baltica SH28</name>
    <dbReference type="NCBI Taxonomy" id="993517"/>
    <lineage>
        <taxon>Bacteria</taxon>
        <taxon>Pseudomonadati</taxon>
        <taxon>Planctomycetota</taxon>
        <taxon>Planctomycetia</taxon>
        <taxon>Pirellulales</taxon>
        <taxon>Pirellulaceae</taxon>
        <taxon>Rhodopirellula</taxon>
    </lineage>
</organism>
<evidence type="ECO:0000313" key="2">
    <source>
        <dbReference type="Proteomes" id="UP000007993"/>
    </source>
</evidence>
<reference evidence="1 2" key="1">
    <citation type="journal article" date="2013" name="Mar. Genomics">
        <title>Expression of sulfatases in Rhodopirellula baltica and the diversity of sulfatases in the genus Rhodopirellula.</title>
        <authorList>
            <person name="Wegner C.E."/>
            <person name="Richter-Heitmann T."/>
            <person name="Klindworth A."/>
            <person name="Klockow C."/>
            <person name="Richter M."/>
            <person name="Achstetter T."/>
            <person name="Glockner F.O."/>
            <person name="Harder J."/>
        </authorList>
    </citation>
    <scope>NUCLEOTIDE SEQUENCE [LARGE SCALE GENOMIC DNA]</scope>
    <source>
        <strain evidence="1 2">SH28</strain>
    </source>
</reference>
<evidence type="ECO:0000313" key="1">
    <source>
        <dbReference type="EMBL" id="EKJ99286.1"/>
    </source>
</evidence>
<protein>
    <submittedName>
        <fullName evidence="1">Uncharacterized protein</fullName>
    </submittedName>
</protein>
<sequence>MTFQLATLCCNRGESQRVLPGNAALCSIATSKQRANNERSDVQLYRSRVAP</sequence>
<dbReference type="EMBL" id="AMCW01000152">
    <property type="protein sequence ID" value="EKJ99286.1"/>
    <property type="molecule type" value="Genomic_DNA"/>
</dbReference>
<comment type="caution">
    <text evidence="1">The sequence shown here is derived from an EMBL/GenBank/DDBJ whole genome shotgun (WGS) entry which is preliminary data.</text>
</comment>
<dbReference type="Proteomes" id="UP000007993">
    <property type="component" value="Unassembled WGS sequence"/>
</dbReference>
<name>K5CYT6_RHOBT</name>
<proteinExistence type="predicted"/>
<dbReference type="PATRIC" id="fig|993517.3.peg.5917"/>
<accession>K5CYT6</accession>
<dbReference type="AlphaFoldDB" id="K5CYT6"/>
<gene>
    <name evidence="1" type="ORF">RBSH_05462</name>
</gene>